<dbReference type="PROSITE" id="PS00058">
    <property type="entry name" value="DNA_MISMATCH_REPAIR_1"/>
    <property type="match status" value="1"/>
</dbReference>
<dbReference type="InterPro" id="IPR014721">
    <property type="entry name" value="Ribsml_uS5_D2-typ_fold_subgr"/>
</dbReference>
<evidence type="ECO:0000259" key="3">
    <source>
        <dbReference type="SMART" id="SM01340"/>
    </source>
</evidence>
<dbReference type="Pfam" id="PF01119">
    <property type="entry name" value="DNA_mis_repair"/>
    <property type="match status" value="1"/>
</dbReference>
<dbReference type="Proteomes" id="UP001456524">
    <property type="component" value="Unassembled WGS sequence"/>
</dbReference>
<organism evidence="4 5">
    <name type="scientific">Phyllosticta citrichinensis</name>
    <dbReference type="NCBI Taxonomy" id="1130410"/>
    <lineage>
        <taxon>Eukaryota</taxon>
        <taxon>Fungi</taxon>
        <taxon>Dikarya</taxon>
        <taxon>Ascomycota</taxon>
        <taxon>Pezizomycotina</taxon>
        <taxon>Dothideomycetes</taxon>
        <taxon>Dothideomycetes incertae sedis</taxon>
        <taxon>Botryosphaeriales</taxon>
        <taxon>Phyllostictaceae</taxon>
        <taxon>Phyllosticta</taxon>
    </lineage>
</organism>
<dbReference type="EMBL" id="JBBWUH010000006">
    <property type="protein sequence ID" value="KAK8164262.1"/>
    <property type="molecule type" value="Genomic_DNA"/>
</dbReference>
<dbReference type="InterPro" id="IPR038973">
    <property type="entry name" value="MutL/Mlh/Pms-like"/>
</dbReference>
<dbReference type="PANTHER" id="PTHR10073">
    <property type="entry name" value="DNA MISMATCH REPAIR PROTEIN MLH, PMS, MUTL"/>
    <property type="match status" value="1"/>
</dbReference>
<dbReference type="Gene3D" id="3.30.565.10">
    <property type="entry name" value="Histidine kinase-like ATPase, C-terminal domain"/>
    <property type="match status" value="1"/>
</dbReference>
<dbReference type="NCBIfam" id="TIGR00585">
    <property type="entry name" value="mutl"/>
    <property type="match status" value="1"/>
</dbReference>
<dbReference type="Pfam" id="PF02518">
    <property type="entry name" value="HATPase_c"/>
    <property type="match status" value="1"/>
</dbReference>
<dbReference type="SMART" id="SM01340">
    <property type="entry name" value="DNA_mis_repair"/>
    <property type="match status" value="1"/>
</dbReference>
<dbReference type="InterPro" id="IPR036890">
    <property type="entry name" value="HATPase_C_sf"/>
</dbReference>
<dbReference type="SUPFAM" id="SSF54211">
    <property type="entry name" value="Ribosomal protein S5 domain 2-like"/>
    <property type="match status" value="1"/>
</dbReference>
<keyword evidence="5" id="KW-1185">Reference proteome</keyword>
<keyword evidence="2" id="KW-0227">DNA damage</keyword>
<accession>A0ABR1XRP9</accession>
<name>A0ABR1XRP9_9PEZI</name>
<dbReference type="InterPro" id="IPR002099">
    <property type="entry name" value="MutL/Mlh/PMS"/>
</dbReference>
<feature type="domain" description="DNA mismatch repair protein S5" evidence="3">
    <location>
        <begin position="223"/>
        <end position="342"/>
    </location>
</feature>
<evidence type="ECO:0000313" key="4">
    <source>
        <dbReference type="EMBL" id="KAK8164262.1"/>
    </source>
</evidence>
<protein>
    <submittedName>
        <fullName evidence="4">Histidine kinase-like ATPase</fullName>
    </submittedName>
</protein>
<evidence type="ECO:0000313" key="5">
    <source>
        <dbReference type="Proteomes" id="UP001456524"/>
    </source>
</evidence>
<comment type="caution">
    <text evidence="4">The sequence shown here is derived from an EMBL/GenBank/DDBJ whole genome shotgun (WGS) entry which is preliminary data.</text>
</comment>
<dbReference type="InterPro" id="IPR020568">
    <property type="entry name" value="Ribosomal_Su5_D2-typ_SF"/>
</dbReference>
<dbReference type="InterPro" id="IPR013507">
    <property type="entry name" value="DNA_mismatch_S5_2-like"/>
</dbReference>
<dbReference type="Gene3D" id="3.30.230.10">
    <property type="match status" value="1"/>
</dbReference>
<reference evidence="4 5" key="1">
    <citation type="journal article" date="2022" name="G3 (Bethesda)">
        <title>Enemy or ally: a genomic approach to elucidate the lifestyle of Phyllosticta citrichinaensis.</title>
        <authorList>
            <person name="Buijs V.A."/>
            <person name="Groenewald J.Z."/>
            <person name="Haridas S."/>
            <person name="LaButti K.M."/>
            <person name="Lipzen A."/>
            <person name="Martin F.M."/>
            <person name="Barry K."/>
            <person name="Grigoriev I.V."/>
            <person name="Crous P.W."/>
            <person name="Seidl M.F."/>
        </authorList>
    </citation>
    <scope>NUCLEOTIDE SEQUENCE [LARGE SCALE GENOMIC DNA]</scope>
    <source>
        <strain evidence="4 5">CBS 129764</strain>
    </source>
</reference>
<comment type="similarity">
    <text evidence="1">Belongs to the DNA mismatch repair MutL/HexB family.</text>
</comment>
<gene>
    <name evidence="4" type="ORF">IWX90DRAFT_466655</name>
</gene>
<dbReference type="InterPro" id="IPR003594">
    <property type="entry name" value="HATPase_dom"/>
</dbReference>
<sequence length="369" mass="39805">MHALPPETSSVLTSAQLLTSPTAVAKELIDNALDAHATSLGLKISANTIDLIQLRDNGHGIPPADRPLAARRHCTSKIRCLTDVARLGGTSLGFRGEALAAVAESAGTLQIVTRVAGETVGSVMETGENGELKGQPGRKSHPVGTTVTAKRFFDRFPVRKQAALKHADRFIGQIKKLMMAYAVARPEVRFQLKIVKGKGKAGAARGDWVYAPSPGKTSMQDACLRVFGVGCANQCNLVVSEEEGFVVEGLVPKKDGDATKIVGIGQFVSVDSRPVATSKATLKKVVELFKERLKRSGKAFEGLRDPFLRLDIKCPPEAYDPNVEPAKDDVLFMDSGLVLRRNSSNSPRRLLEISKWTCSRASLRQIRLG</sequence>
<dbReference type="PANTHER" id="PTHR10073:SF41">
    <property type="entry name" value="MISMATCH REPAIR PROTEIN, PUTATIVE (AFU_ORTHOLOGUE AFUA_8G05820)-RELATED"/>
    <property type="match status" value="1"/>
</dbReference>
<dbReference type="SUPFAM" id="SSF55874">
    <property type="entry name" value="ATPase domain of HSP90 chaperone/DNA topoisomerase II/histidine kinase"/>
    <property type="match status" value="1"/>
</dbReference>
<evidence type="ECO:0000256" key="2">
    <source>
        <dbReference type="ARBA" id="ARBA00022763"/>
    </source>
</evidence>
<proteinExistence type="inferred from homology"/>
<evidence type="ECO:0000256" key="1">
    <source>
        <dbReference type="ARBA" id="ARBA00006082"/>
    </source>
</evidence>
<dbReference type="InterPro" id="IPR014762">
    <property type="entry name" value="DNA_mismatch_repair_CS"/>
</dbReference>